<organism evidence="16 17">
    <name type="scientific">Quercus suber</name>
    <name type="common">Cork oak</name>
    <dbReference type="NCBI Taxonomy" id="58331"/>
    <lineage>
        <taxon>Eukaryota</taxon>
        <taxon>Viridiplantae</taxon>
        <taxon>Streptophyta</taxon>
        <taxon>Embryophyta</taxon>
        <taxon>Tracheophyta</taxon>
        <taxon>Spermatophyta</taxon>
        <taxon>Magnoliopsida</taxon>
        <taxon>eudicotyledons</taxon>
        <taxon>Gunneridae</taxon>
        <taxon>Pentapetalae</taxon>
        <taxon>rosids</taxon>
        <taxon>fabids</taxon>
        <taxon>Fagales</taxon>
        <taxon>Fagaceae</taxon>
        <taxon>Quercus</taxon>
    </lineage>
</organism>
<keyword evidence="6 13" id="KW-1133">Transmembrane helix</keyword>
<accession>A0AAW0KN99</accession>
<evidence type="ECO:0000256" key="13">
    <source>
        <dbReference type="SAM" id="Phobius"/>
    </source>
</evidence>
<dbReference type="FunFam" id="1.10.287.70:FF:000037">
    <property type="entry name" value="Glutamate receptor"/>
    <property type="match status" value="1"/>
</dbReference>
<feature type="domain" description="Ionotropic glutamate receptor C-terminal" evidence="15">
    <location>
        <begin position="886"/>
        <end position="1217"/>
    </location>
</feature>
<dbReference type="Proteomes" id="UP000237347">
    <property type="component" value="Unassembled WGS sequence"/>
</dbReference>
<evidence type="ECO:0000256" key="8">
    <source>
        <dbReference type="ARBA" id="ARBA00023136"/>
    </source>
</evidence>
<dbReference type="InterPro" id="IPR019594">
    <property type="entry name" value="Glu/Gly-bd"/>
</dbReference>
<dbReference type="InterPro" id="IPR001320">
    <property type="entry name" value="Iontro_rcpt_C"/>
</dbReference>
<evidence type="ECO:0000256" key="6">
    <source>
        <dbReference type="ARBA" id="ARBA00022989"/>
    </source>
</evidence>
<evidence type="ECO:0000256" key="4">
    <source>
        <dbReference type="ARBA" id="ARBA00022692"/>
    </source>
</evidence>
<evidence type="ECO:0000256" key="7">
    <source>
        <dbReference type="ARBA" id="ARBA00023065"/>
    </source>
</evidence>
<reference evidence="16 17" key="1">
    <citation type="journal article" date="2018" name="Sci. Data">
        <title>The draft genome sequence of cork oak.</title>
        <authorList>
            <person name="Ramos A.M."/>
            <person name="Usie A."/>
            <person name="Barbosa P."/>
            <person name="Barros P.M."/>
            <person name="Capote T."/>
            <person name="Chaves I."/>
            <person name="Simoes F."/>
            <person name="Abreu I."/>
            <person name="Carrasquinho I."/>
            <person name="Faro C."/>
            <person name="Guimaraes J.B."/>
            <person name="Mendonca D."/>
            <person name="Nobrega F."/>
            <person name="Rodrigues L."/>
            <person name="Saibo N.J.M."/>
            <person name="Varela M.C."/>
            <person name="Egas C."/>
            <person name="Matos J."/>
            <person name="Miguel C.M."/>
            <person name="Oliveira M.M."/>
            <person name="Ricardo C.P."/>
            <person name="Goncalves S."/>
        </authorList>
    </citation>
    <scope>NUCLEOTIDE SEQUENCE [LARGE SCALE GENOMIC DNA]</scope>
    <source>
        <strain evidence="17">cv. HL8</strain>
    </source>
</reference>
<dbReference type="GO" id="GO:0016020">
    <property type="term" value="C:membrane"/>
    <property type="evidence" value="ECO:0007669"/>
    <property type="project" value="UniProtKB-SubCell"/>
</dbReference>
<dbReference type="SUPFAM" id="SSF53822">
    <property type="entry name" value="Periplasmic binding protein-like I"/>
    <property type="match status" value="1"/>
</dbReference>
<evidence type="ECO:0000256" key="9">
    <source>
        <dbReference type="ARBA" id="ARBA00023170"/>
    </source>
</evidence>
<dbReference type="Gene3D" id="1.10.287.70">
    <property type="match status" value="2"/>
</dbReference>
<evidence type="ECO:0000256" key="5">
    <source>
        <dbReference type="ARBA" id="ARBA00022729"/>
    </source>
</evidence>
<dbReference type="FunFam" id="3.40.50.2300:FF:000188">
    <property type="entry name" value="Glutamate receptor"/>
    <property type="match status" value="1"/>
</dbReference>
<evidence type="ECO:0000256" key="10">
    <source>
        <dbReference type="ARBA" id="ARBA00023180"/>
    </source>
</evidence>
<dbReference type="InterPro" id="IPR001828">
    <property type="entry name" value="ANF_lig-bd_rcpt"/>
</dbReference>
<dbReference type="InterPro" id="IPR028082">
    <property type="entry name" value="Peripla_BP_I"/>
</dbReference>
<dbReference type="FunFam" id="3.40.190.10:FF:000054">
    <property type="entry name" value="Glutamate receptor"/>
    <property type="match status" value="1"/>
</dbReference>
<dbReference type="Pfam" id="PF10613">
    <property type="entry name" value="Lig_chan-Glu_bd"/>
    <property type="match status" value="1"/>
</dbReference>
<dbReference type="GO" id="GO:0015276">
    <property type="term" value="F:ligand-gated monoatomic ion channel activity"/>
    <property type="evidence" value="ECO:0007669"/>
    <property type="project" value="InterPro"/>
</dbReference>
<proteinExistence type="inferred from homology"/>
<feature type="transmembrane region" description="Helical" evidence="13">
    <location>
        <begin position="1061"/>
        <end position="1079"/>
    </location>
</feature>
<evidence type="ECO:0000313" key="17">
    <source>
        <dbReference type="Proteomes" id="UP000237347"/>
    </source>
</evidence>
<feature type="transmembrane region" description="Helical" evidence="13">
    <location>
        <begin position="1239"/>
        <end position="1258"/>
    </location>
</feature>
<evidence type="ECO:0000259" key="15">
    <source>
        <dbReference type="SMART" id="SM00079"/>
    </source>
</evidence>
<dbReference type="InterPro" id="IPR044440">
    <property type="entry name" value="GABAb_receptor_plant_PBP1"/>
</dbReference>
<comment type="similarity">
    <text evidence="2">Belongs to the glutamate-gated ion channel (TC 1.A.10.1) family.</text>
</comment>
<evidence type="ECO:0000313" key="16">
    <source>
        <dbReference type="EMBL" id="KAK7841023.1"/>
    </source>
</evidence>
<dbReference type="SUPFAM" id="SSF53850">
    <property type="entry name" value="Periplasmic binding protein-like II"/>
    <property type="match status" value="2"/>
</dbReference>
<evidence type="ECO:0000256" key="1">
    <source>
        <dbReference type="ARBA" id="ARBA00004141"/>
    </source>
</evidence>
<sequence>PLLVYFLFILFLLPHGHHGAQANYYKNKEINIGVIIDVNSRIGKEEQTAMEIAAQNEAPKGRSVSLHFLDSNRDPQQVASAAENLIKEKKLIAIIGMHSWQKTALVADVGNRTQVPVLSFASPAITSPTIQLRWPLLIRMANDGSAQVKCIEDIVRACNWGRVIVIYEEDAYGGDSGMSALLAEALQNIGVEIEYRLVLPSFSSVSNAKGLVQEELVKLENETLCRVFIVLQSSLTMVTNLFREAKKLRLVGGETESAWIIPDSITNMLDSVDKSIISSMNGTIGIKTQYSNHNKEYVKFEKRFRANRSEENSKPGIYALRAYDSIKIITRAIKSSSDDSSSLLKNILSDSFSGLSGEIRFEGKMLSQNPKFKIVKVDGEKNNELDIWTTDYNGGVKNKNTKEKAWPGLDKVPKGWAMPSKAKPMRIVVPAQAMFKEFVEDMNRTNSNGKIFHGFSIEVFHKVMEQLNYTDTLQYIFESKSGSYDDLVELVHNKNCDAVVGDITILSKRSKDVEFTQPYTESGLTMVVPAKSKESPWMFMKPFTREVWLVVAFILIYTMFIVWFLEHPSNPEFKGSLNDQIATAMWFAFCSLFFAHREKIYNHLTRVVIAVWLFLVFVLTASYTANLSSMLTIQSMEPSVTSMESLKSNNLTVGYDNGTFVGKYLVEVHNFSSTNIKAIDSVEKYIKEFESKGISAAFLEAPYAKVFLHKHCKGYIADTSHTATFRFGGFGFVSSPFAREFSEGILRLSEKGDLKILENDLTPPNECSMNVSSDETRSLGLKSFWGLCLISFSTSTICFLLSLIHLIKNYQRYEEANRGSVTPSGGVWDKAARIAIYFYDKEMGLRRAQSSSEPISFLLSLSHGDEVANTTNKVPKGWAMPTEQNPLKIVVLGRASFQKFVKVDYSGKKLDNSKFDGWCIDVFKEVLKNLPYSLPYELNALNVSYEELTYDAVVGDVTILADRTKYVEFTQPFAESGLSMVVPAKPEGSAWMFLKPFTWKMWLATGVGLIYTMLIVWFLEHQCNPEFNGPLKNQIGTTIWFTFSTLFFAHREKVYSNLTRVVVVVWLFVVLILTSSYTANLSSMLTVLRLQPVRDIEWLKSSNVKIGCDGDSFVMTYLQEVLKFNLKKIIKVKTESDYEEHFRNKSIAAALFELPYEKVFIDKYHKGFTTSTQTYRFGGFGFVFQKGSPLVKGFSEAILRLSEDGTLTNLEDKWLTPSRGCSTYQTSSDTDPLSIQSFWGLYLISAAISTICFLLSLIRLLKNYQHLQEANEDNATPNPIRVWNKAVGLAKYFYNGEIIATGRASSSSRTPDLHSWTPLRWEDVRTIDIPHDINQASPPSEIEVS</sequence>
<gene>
    <name evidence="16" type="primary">GLR2.7_0</name>
    <name evidence="16" type="ORF">CFP56_015971</name>
</gene>
<evidence type="ECO:0000256" key="14">
    <source>
        <dbReference type="SAM" id="SignalP"/>
    </source>
</evidence>
<keyword evidence="12" id="KW-0407">Ion channel</keyword>
<dbReference type="InterPro" id="IPR015683">
    <property type="entry name" value="Ionotropic_Glu_rcpt"/>
</dbReference>
<dbReference type="CDD" id="cd13686">
    <property type="entry name" value="GluR_Plant"/>
    <property type="match status" value="2"/>
</dbReference>
<dbReference type="PANTHER" id="PTHR18966">
    <property type="entry name" value="IONOTROPIC GLUTAMATE RECEPTOR"/>
    <property type="match status" value="1"/>
</dbReference>
<dbReference type="Gene3D" id="3.40.50.2300">
    <property type="match status" value="2"/>
</dbReference>
<evidence type="ECO:0000256" key="12">
    <source>
        <dbReference type="ARBA" id="ARBA00023303"/>
    </source>
</evidence>
<name>A0AAW0KN99_QUESU</name>
<comment type="subcellular location">
    <subcellularLocation>
        <location evidence="1">Membrane</location>
        <topology evidence="1">Multi-pass membrane protein</topology>
    </subcellularLocation>
</comment>
<keyword evidence="4 13" id="KW-0812">Transmembrane</keyword>
<dbReference type="CDD" id="cd19990">
    <property type="entry name" value="PBP1_GABAb_receptor_plant"/>
    <property type="match status" value="1"/>
</dbReference>
<keyword evidence="7" id="KW-0406">Ion transport</keyword>
<keyword evidence="17" id="KW-1185">Reference proteome</keyword>
<comment type="caution">
    <text evidence="16">The sequence shown here is derived from an EMBL/GenBank/DDBJ whole genome shotgun (WGS) entry which is preliminary data.</text>
</comment>
<dbReference type="EMBL" id="PKMF04000249">
    <property type="protein sequence ID" value="KAK7841023.1"/>
    <property type="molecule type" value="Genomic_DNA"/>
</dbReference>
<feature type="transmembrane region" description="Helical" evidence="13">
    <location>
        <begin position="547"/>
        <end position="565"/>
    </location>
</feature>
<keyword evidence="5 14" id="KW-0732">Signal</keyword>
<feature type="domain" description="Ionotropic glutamate receptor C-terminal" evidence="15">
    <location>
        <begin position="426"/>
        <end position="763"/>
    </location>
</feature>
<dbReference type="FunFam" id="1.10.287.70:FF:000172">
    <property type="entry name" value="Glutamate receptor"/>
    <property type="match status" value="1"/>
</dbReference>
<protein>
    <submittedName>
        <fullName evidence="16">Glutamate receptor 2.7</fullName>
    </submittedName>
</protein>
<feature type="transmembrane region" description="Helical" evidence="13">
    <location>
        <begin position="784"/>
        <end position="807"/>
    </location>
</feature>
<feature type="transmembrane region" description="Helical" evidence="13">
    <location>
        <begin position="1031"/>
        <end position="1049"/>
    </location>
</feature>
<evidence type="ECO:0000256" key="3">
    <source>
        <dbReference type="ARBA" id="ARBA00022448"/>
    </source>
</evidence>
<keyword evidence="8 13" id="KW-0472">Membrane</keyword>
<feature type="chain" id="PRO_5043956808" evidence="14">
    <location>
        <begin position="23"/>
        <end position="1345"/>
    </location>
</feature>
<keyword evidence="10" id="KW-0325">Glycoprotein</keyword>
<dbReference type="SMART" id="SM00079">
    <property type="entry name" value="PBPe"/>
    <property type="match status" value="2"/>
</dbReference>
<evidence type="ECO:0000256" key="11">
    <source>
        <dbReference type="ARBA" id="ARBA00023286"/>
    </source>
</evidence>
<feature type="transmembrane region" description="Helical" evidence="13">
    <location>
        <begin position="1001"/>
        <end position="1019"/>
    </location>
</feature>
<feature type="non-terminal residue" evidence="16">
    <location>
        <position position="1"/>
    </location>
</feature>
<keyword evidence="3" id="KW-0813">Transport</keyword>
<dbReference type="Pfam" id="PF01094">
    <property type="entry name" value="ANF_receptor"/>
    <property type="match status" value="1"/>
</dbReference>
<keyword evidence="9 16" id="KW-0675">Receptor</keyword>
<feature type="signal peptide" evidence="14">
    <location>
        <begin position="1"/>
        <end position="22"/>
    </location>
</feature>
<keyword evidence="11" id="KW-1071">Ligand-gated ion channel</keyword>
<evidence type="ECO:0000256" key="2">
    <source>
        <dbReference type="ARBA" id="ARBA00008685"/>
    </source>
</evidence>
<dbReference type="Gene3D" id="3.40.190.10">
    <property type="entry name" value="Periplasmic binding protein-like II"/>
    <property type="match status" value="3"/>
</dbReference>
<feature type="transmembrane region" description="Helical" evidence="13">
    <location>
        <begin position="607"/>
        <end position="625"/>
    </location>
</feature>
<dbReference type="Pfam" id="PF00060">
    <property type="entry name" value="Lig_chan"/>
    <property type="match status" value="2"/>
</dbReference>